<dbReference type="InterPro" id="IPR013328">
    <property type="entry name" value="6PGD_dom2"/>
</dbReference>
<feature type="domain" description="6-phosphogluconate dehydrogenase NADP-binding" evidence="8">
    <location>
        <begin position="32"/>
        <end position="193"/>
    </location>
</feature>
<dbReference type="GO" id="GO:0006574">
    <property type="term" value="P:L-valine catabolic process"/>
    <property type="evidence" value="ECO:0007669"/>
    <property type="project" value="UniProtKB-UniPathway"/>
</dbReference>
<dbReference type="EC" id="1.1.1.31" evidence="6"/>
<evidence type="ECO:0000256" key="6">
    <source>
        <dbReference type="RuleBase" id="RU910714"/>
    </source>
</evidence>
<dbReference type="EMBL" id="RBIR01000003">
    <property type="protein sequence ID" value="RKR19785.1"/>
    <property type="molecule type" value="Genomic_DNA"/>
</dbReference>
<protein>
    <recommendedName>
        <fullName evidence="6">3-hydroxyisobutyrate dehydrogenase</fullName>
        <shortName evidence="6">HIBADH</shortName>
        <ecNumber evidence="6">1.1.1.31</ecNumber>
    </recommendedName>
</protein>
<dbReference type="NCBIfam" id="TIGR01692">
    <property type="entry name" value="HIBADH"/>
    <property type="match status" value="1"/>
</dbReference>
<dbReference type="PANTHER" id="PTHR22981">
    <property type="entry name" value="3-HYDROXYISOBUTYRATE DEHYDROGENASE-RELATED"/>
    <property type="match status" value="1"/>
</dbReference>
<evidence type="ECO:0000256" key="2">
    <source>
        <dbReference type="ARBA" id="ARBA00022456"/>
    </source>
</evidence>
<dbReference type="GO" id="GO:0050661">
    <property type="term" value="F:NADP binding"/>
    <property type="evidence" value="ECO:0007669"/>
    <property type="project" value="InterPro"/>
</dbReference>
<accession>A0A495ES21</accession>
<reference evidence="10 11" key="1">
    <citation type="submission" date="2018-10" db="EMBL/GenBank/DDBJ databases">
        <title>Genomic Encyclopedia of Type Strains, Phase IV (KMG-IV): sequencing the most valuable type-strain genomes for metagenomic binning, comparative biology and taxonomic classification.</title>
        <authorList>
            <person name="Goeker M."/>
        </authorList>
    </citation>
    <scope>NUCLEOTIDE SEQUENCE [LARGE SCALE GENOMIC DNA]</scope>
    <source>
        <strain evidence="10 11">DSM 25586</strain>
    </source>
</reference>
<feature type="active site" evidence="5">
    <location>
        <position position="202"/>
    </location>
</feature>
<dbReference type="PANTHER" id="PTHR22981:SF7">
    <property type="entry name" value="3-HYDROXYISOBUTYRATE DEHYDROGENASE, MITOCHONDRIAL"/>
    <property type="match status" value="1"/>
</dbReference>
<evidence type="ECO:0000313" key="11">
    <source>
        <dbReference type="Proteomes" id="UP000276055"/>
    </source>
</evidence>
<evidence type="ECO:0000259" key="8">
    <source>
        <dbReference type="Pfam" id="PF03446"/>
    </source>
</evidence>
<evidence type="ECO:0000313" key="10">
    <source>
        <dbReference type="EMBL" id="RKR19785.1"/>
    </source>
</evidence>
<keyword evidence="2 6" id="KW-0101">Branched-chain amino acid catabolism</keyword>
<dbReference type="InterPro" id="IPR011548">
    <property type="entry name" value="HIBADH"/>
</dbReference>
<comment type="pathway">
    <text evidence="6">Amino-acid degradation; L-valine degradation.</text>
</comment>
<dbReference type="Pfam" id="PF03446">
    <property type="entry name" value="NAD_binding_2"/>
    <property type="match status" value="1"/>
</dbReference>
<dbReference type="PIRSF" id="PIRSF000103">
    <property type="entry name" value="HIBADH"/>
    <property type="match status" value="1"/>
</dbReference>
<sequence>MSDTAGSETAPTEAAQSETAPVGTELSATGMIAFLGLGHMGGPMAVNLVKAGYAVTGFDVVPAALDAAREHGIPTAGTAAEAAAGAGVVLTMLPSGRHLLDAYRGTGGAPGLLETAAPGTMFLDCSTINVDEAREAAELAVAAGHRAVDAPVSGGVVGAEAGTLTFMVGALPEDFEAVKPLLEVMGKRVVHCGGHGAGQAAKICNNMILGVSMIAVSEAFVLGEKLGLTHQALFDVASAASGQCWALTTNCPVPGPVPTSPANRDYQPGFAGALMAKDLKLALNALQSTGVAARLGPLASEIYDTFAAEGGAGRDFSGIITDIREKSETGTSETGTAGP</sequence>
<evidence type="ECO:0000256" key="3">
    <source>
        <dbReference type="ARBA" id="ARBA00023002"/>
    </source>
</evidence>
<dbReference type="AlphaFoldDB" id="A0A495ES21"/>
<dbReference type="SUPFAM" id="SSF51735">
    <property type="entry name" value="NAD(P)-binding Rossmann-fold domains"/>
    <property type="match status" value="1"/>
</dbReference>
<dbReference type="InterPro" id="IPR029154">
    <property type="entry name" value="HIBADH-like_NADP-bd"/>
</dbReference>
<dbReference type="GO" id="GO:0008442">
    <property type="term" value="F:3-hydroxyisobutyrate dehydrogenase activity"/>
    <property type="evidence" value="ECO:0007669"/>
    <property type="project" value="UniProtKB-EC"/>
</dbReference>
<name>A0A495ES21_9MICC</name>
<dbReference type="InterPro" id="IPR015815">
    <property type="entry name" value="HIBADH-related"/>
</dbReference>
<dbReference type="Gene3D" id="1.10.1040.10">
    <property type="entry name" value="N-(1-d-carboxylethyl)-l-norvaline Dehydrogenase, domain 2"/>
    <property type="match status" value="1"/>
</dbReference>
<dbReference type="FunFam" id="1.10.1040.10:FF:000006">
    <property type="entry name" value="3-hydroxyisobutyrate dehydrogenase"/>
    <property type="match status" value="1"/>
</dbReference>
<feature type="domain" description="3-hydroxyisobutyrate dehydrogenase-like NAD-binding" evidence="9">
    <location>
        <begin position="196"/>
        <end position="320"/>
    </location>
</feature>
<comment type="similarity">
    <text evidence="1 6">Belongs to the HIBADH-related family.</text>
</comment>
<dbReference type="Proteomes" id="UP000276055">
    <property type="component" value="Unassembled WGS sequence"/>
</dbReference>
<evidence type="ECO:0000259" key="9">
    <source>
        <dbReference type="Pfam" id="PF14833"/>
    </source>
</evidence>
<comment type="catalytic activity">
    <reaction evidence="6">
        <text>3-hydroxy-2-methylpropanoate + NAD(+) = 2-methyl-3-oxopropanoate + NADH + H(+)</text>
        <dbReference type="Rhea" id="RHEA:17681"/>
        <dbReference type="ChEBI" id="CHEBI:11805"/>
        <dbReference type="ChEBI" id="CHEBI:15378"/>
        <dbReference type="ChEBI" id="CHEBI:57540"/>
        <dbReference type="ChEBI" id="CHEBI:57700"/>
        <dbReference type="ChEBI" id="CHEBI:57945"/>
        <dbReference type="EC" id="1.1.1.31"/>
    </reaction>
</comment>
<dbReference type="Pfam" id="PF14833">
    <property type="entry name" value="NAD_binding_11"/>
    <property type="match status" value="1"/>
</dbReference>
<dbReference type="GO" id="GO:0051287">
    <property type="term" value="F:NAD binding"/>
    <property type="evidence" value="ECO:0007669"/>
    <property type="project" value="InterPro"/>
</dbReference>
<keyword evidence="3 6" id="KW-0560">Oxidoreductase</keyword>
<evidence type="ECO:0000256" key="5">
    <source>
        <dbReference type="PIRSR" id="PIRSR000103-1"/>
    </source>
</evidence>
<feature type="region of interest" description="Disordered" evidence="7">
    <location>
        <begin position="1"/>
        <end position="23"/>
    </location>
</feature>
<dbReference type="UniPathway" id="UPA00362"/>
<dbReference type="InterPro" id="IPR002204">
    <property type="entry name" value="3-OH-isobutyrate_DH-rel_CS"/>
</dbReference>
<dbReference type="InterPro" id="IPR006115">
    <property type="entry name" value="6PGDH_NADP-bd"/>
</dbReference>
<gene>
    <name evidence="10" type="ORF">C8D78_1593</name>
</gene>
<dbReference type="SUPFAM" id="SSF48179">
    <property type="entry name" value="6-phosphogluconate dehydrogenase C-terminal domain-like"/>
    <property type="match status" value="1"/>
</dbReference>
<keyword evidence="4 6" id="KW-0520">NAD</keyword>
<feature type="compositionally biased region" description="Polar residues" evidence="7">
    <location>
        <begin position="1"/>
        <end position="19"/>
    </location>
</feature>
<dbReference type="InterPro" id="IPR008927">
    <property type="entry name" value="6-PGluconate_DH-like_C_sf"/>
</dbReference>
<evidence type="ECO:0000256" key="7">
    <source>
        <dbReference type="SAM" id="MobiDB-lite"/>
    </source>
</evidence>
<organism evidence="10 11">
    <name type="scientific">Arthrobacter oryzae</name>
    <dbReference type="NCBI Taxonomy" id="409290"/>
    <lineage>
        <taxon>Bacteria</taxon>
        <taxon>Bacillati</taxon>
        <taxon>Actinomycetota</taxon>
        <taxon>Actinomycetes</taxon>
        <taxon>Micrococcales</taxon>
        <taxon>Micrococcaceae</taxon>
        <taxon>Arthrobacter</taxon>
    </lineage>
</organism>
<dbReference type="InterPro" id="IPR036291">
    <property type="entry name" value="NAD(P)-bd_dom_sf"/>
</dbReference>
<evidence type="ECO:0000256" key="4">
    <source>
        <dbReference type="ARBA" id="ARBA00023027"/>
    </source>
</evidence>
<dbReference type="PROSITE" id="PS00895">
    <property type="entry name" value="3_HYDROXYISOBUT_DH"/>
    <property type="match status" value="1"/>
</dbReference>
<dbReference type="Gene3D" id="3.40.50.720">
    <property type="entry name" value="NAD(P)-binding Rossmann-like Domain"/>
    <property type="match status" value="1"/>
</dbReference>
<comment type="caution">
    <text evidence="10">The sequence shown here is derived from an EMBL/GenBank/DDBJ whole genome shotgun (WGS) entry which is preliminary data.</text>
</comment>
<proteinExistence type="inferred from homology"/>
<evidence type="ECO:0000256" key="1">
    <source>
        <dbReference type="ARBA" id="ARBA00009080"/>
    </source>
</evidence>